<reference evidence="5" key="1">
    <citation type="submission" date="2017-02" db="UniProtKB">
        <authorList>
            <consortium name="WormBaseParasite"/>
        </authorList>
    </citation>
    <scope>IDENTIFICATION</scope>
</reference>
<dbReference type="Proteomes" id="UP000321570">
    <property type="component" value="Unassembled WGS sequence"/>
</dbReference>
<dbReference type="OrthoDB" id="6275777at2759"/>
<dbReference type="AlphaFoldDB" id="A0A0R3SCP3"/>
<dbReference type="EMBL" id="UYSG01000574">
    <property type="protein sequence ID" value="VDL19836.1"/>
    <property type="molecule type" value="Genomic_DNA"/>
</dbReference>
<organism evidence="5">
    <name type="scientific">Hymenolepis diminuta</name>
    <name type="common">Rat tapeworm</name>
    <dbReference type="NCBI Taxonomy" id="6216"/>
    <lineage>
        <taxon>Eukaryota</taxon>
        <taxon>Metazoa</taxon>
        <taxon>Spiralia</taxon>
        <taxon>Lophotrochozoa</taxon>
        <taxon>Platyhelminthes</taxon>
        <taxon>Cestoda</taxon>
        <taxon>Eucestoda</taxon>
        <taxon>Cyclophyllidea</taxon>
        <taxon>Hymenolepididae</taxon>
        <taxon>Hymenolepis</taxon>
    </lineage>
</organism>
<keyword evidence="4" id="KW-1185">Reference proteome</keyword>
<reference evidence="2 4" key="3">
    <citation type="submission" date="2019-07" db="EMBL/GenBank/DDBJ databases">
        <authorList>
            <person name="Jastrzebski P J."/>
            <person name="Paukszto L."/>
            <person name="Jastrzebski P J."/>
        </authorList>
    </citation>
    <scope>NUCLEOTIDE SEQUENCE [LARGE SCALE GENOMIC DNA]</scope>
    <source>
        <strain evidence="2 4">WMS-il1</strain>
    </source>
</reference>
<accession>A0A0R3SCP3</accession>
<evidence type="ECO:0000313" key="2">
    <source>
        <dbReference type="EMBL" id="VUZ55521.1"/>
    </source>
</evidence>
<dbReference type="Proteomes" id="UP000274504">
    <property type="component" value="Unassembled WGS sequence"/>
</dbReference>
<gene>
    <name evidence="1" type="ORF">HDID_LOCUS2375</name>
    <name evidence="2" type="ORF">WMSIL1_LOCUS13350</name>
</gene>
<evidence type="ECO:0000313" key="3">
    <source>
        <dbReference type="Proteomes" id="UP000274504"/>
    </source>
</evidence>
<reference evidence="1 3" key="2">
    <citation type="submission" date="2018-11" db="EMBL/GenBank/DDBJ databases">
        <authorList>
            <consortium name="Pathogen Informatics"/>
        </authorList>
    </citation>
    <scope>NUCLEOTIDE SEQUENCE [LARGE SCALE GENOMIC DNA]</scope>
</reference>
<protein>
    <submittedName>
        <fullName evidence="1 5">Uncharacterized protein</fullName>
    </submittedName>
</protein>
<proteinExistence type="predicted"/>
<name>A0A0R3SCP3_HYMDI</name>
<evidence type="ECO:0000313" key="4">
    <source>
        <dbReference type="Proteomes" id="UP000321570"/>
    </source>
</evidence>
<dbReference type="WBParaSite" id="HDID_0000237401-mRNA-1">
    <property type="protein sequence ID" value="HDID_0000237401-mRNA-1"/>
    <property type="gene ID" value="HDID_0000237401"/>
</dbReference>
<evidence type="ECO:0000313" key="1">
    <source>
        <dbReference type="EMBL" id="VDL19836.1"/>
    </source>
</evidence>
<sequence>MLKLIESQLGVSVSTKFLDENKIDSASAFRDITNKSLNVESILVGGNPLPLDEIINFSGVEDHLKLKCETTTSRFFNYSNCKFIEPEDLCKFYSTVGEGVLLPVRGSENSPPQLTTLLPGSSLETRRVLRIFTLSNVDRSVKLDQLQSQYMPFCREVNVSYEADYTLFFTRLHMEFSKPTCGLLSHPDSSTSVRLTTNVLPYSTEKSPLSSIKSDLDRIKRLFLAFQNEDTWIPLENTSLQSDLEEAIAIHLNDERIRHRTRDLDTTECLWEALKDVPNRRVAREGFLTALRLLQEKPDLLSVSLSNFTQFAKLARNHIMSGRGAMSTFDVQGLRMLIEAGIFKVTNDCIAAIRGVTPQIDMGFVNSFLRSEDACLDKRFELLHHLYCMACLTTALGAIAQSTVVLKEIEPLLSDVKNSEANFKVFMALEDLDMEQFVTHECTTFLKNLIAKVIE</sequence>
<dbReference type="EMBL" id="CABIJS010000694">
    <property type="protein sequence ID" value="VUZ55521.1"/>
    <property type="molecule type" value="Genomic_DNA"/>
</dbReference>
<evidence type="ECO:0000313" key="5">
    <source>
        <dbReference type="WBParaSite" id="HDID_0000237401-mRNA-1"/>
    </source>
</evidence>